<dbReference type="Gene3D" id="2.40.270.10">
    <property type="entry name" value="DNA-directed RNA polymerase, subunit 2, domain 6"/>
    <property type="match status" value="2"/>
</dbReference>
<dbReference type="EMBL" id="MK573201">
    <property type="protein sequence ID" value="QEM01612.1"/>
    <property type="molecule type" value="Genomic_DNA"/>
</dbReference>
<dbReference type="Gene3D" id="2.40.50.100">
    <property type="match status" value="1"/>
</dbReference>
<keyword evidence="10" id="KW-0933">Apicoplast</keyword>
<evidence type="ECO:0000256" key="13">
    <source>
        <dbReference type="ARBA" id="ARBA00048552"/>
    </source>
</evidence>
<evidence type="ECO:0000256" key="1">
    <source>
        <dbReference type="ARBA" id="ARBA00004026"/>
    </source>
</evidence>
<dbReference type="InterPro" id="IPR007121">
    <property type="entry name" value="RNA_pol_bsu_CS"/>
</dbReference>
<dbReference type="Pfam" id="PF00562">
    <property type="entry name" value="RNA_pol_Rpb2_6"/>
    <property type="match status" value="1"/>
</dbReference>
<gene>
    <name evidence="19" type="primary">rpoB</name>
</gene>
<comment type="function">
    <text evidence="1 15">DNA-dependent RNA polymerase catalyzes the transcription of DNA into RNA using the four ribonucleoside triphosphates as substrates.</text>
</comment>
<dbReference type="Gene3D" id="3.90.1110.10">
    <property type="entry name" value="RNA polymerase Rpb2, domain 2"/>
    <property type="match status" value="1"/>
</dbReference>
<evidence type="ECO:0000259" key="17">
    <source>
        <dbReference type="Pfam" id="PF04560"/>
    </source>
</evidence>
<dbReference type="EC" id="2.7.7.6" evidence="4 15"/>
<feature type="domain" description="RNA polymerase Rpb2" evidence="18">
    <location>
        <begin position="370"/>
        <end position="430"/>
    </location>
</feature>
<dbReference type="GO" id="GO:0006351">
    <property type="term" value="P:DNA-templated transcription"/>
    <property type="evidence" value="ECO:0007669"/>
    <property type="project" value="InterPro"/>
</dbReference>
<dbReference type="PROSITE" id="PS01166">
    <property type="entry name" value="RNA_POL_BETA"/>
    <property type="match status" value="1"/>
</dbReference>
<dbReference type="InterPro" id="IPR037034">
    <property type="entry name" value="RNA_pol_Rpb2_2_sf"/>
</dbReference>
<evidence type="ECO:0000256" key="7">
    <source>
        <dbReference type="ARBA" id="ARBA00022640"/>
    </source>
</evidence>
<evidence type="ECO:0000256" key="9">
    <source>
        <dbReference type="ARBA" id="ARBA00022695"/>
    </source>
</evidence>
<comment type="subunit">
    <text evidence="12">In plastids the minimal PEP RNA polymerase catalytic core is composed of four subunits: alpha, beta, beta', and beta''. When a (nuclear-encoded) sigma factor is associated with the core the holoenzyme is formed, which can initiate transcription.</text>
</comment>
<dbReference type="Pfam" id="PF04560">
    <property type="entry name" value="RNA_pol_Rpb2_7"/>
    <property type="match status" value="1"/>
</dbReference>
<evidence type="ECO:0000313" key="19">
    <source>
        <dbReference type="EMBL" id="QEM01612.1"/>
    </source>
</evidence>
<evidence type="ECO:0000259" key="18">
    <source>
        <dbReference type="Pfam" id="PF04565"/>
    </source>
</evidence>
<dbReference type="AlphaFoldDB" id="A0A5C1H7I2"/>
<evidence type="ECO:0000256" key="2">
    <source>
        <dbReference type="ARBA" id="ARBA00004467"/>
    </source>
</evidence>
<keyword evidence="8 15" id="KW-0808">Transferase</keyword>
<dbReference type="GO" id="GO:0003677">
    <property type="term" value="F:DNA binding"/>
    <property type="evidence" value="ECO:0007669"/>
    <property type="project" value="InterPro"/>
</dbReference>
<evidence type="ECO:0000256" key="12">
    <source>
        <dbReference type="ARBA" id="ARBA00026088"/>
    </source>
</evidence>
<feature type="domain" description="RNA polymerase Rpb2" evidence="17">
    <location>
        <begin position="971"/>
        <end position="1044"/>
    </location>
</feature>
<dbReference type="Gene3D" id="3.90.1800.10">
    <property type="entry name" value="RNA polymerase alpha subunit dimerisation domain"/>
    <property type="match status" value="1"/>
</dbReference>
<comment type="subcellular location">
    <subcellularLocation>
        <location evidence="2">Plastid</location>
        <location evidence="2">Apicoplast</location>
    </subcellularLocation>
</comment>
<evidence type="ECO:0000256" key="11">
    <source>
        <dbReference type="ARBA" id="ARBA00023163"/>
    </source>
</evidence>
<dbReference type="PANTHER" id="PTHR20856">
    <property type="entry name" value="DNA-DIRECTED RNA POLYMERASE I SUBUNIT 2"/>
    <property type="match status" value="1"/>
</dbReference>
<evidence type="ECO:0000259" key="16">
    <source>
        <dbReference type="Pfam" id="PF00562"/>
    </source>
</evidence>
<dbReference type="InterPro" id="IPR042107">
    <property type="entry name" value="DNA-dir_RNA_pol_bsu_ext_1_sf"/>
</dbReference>
<evidence type="ECO:0000256" key="15">
    <source>
        <dbReference type="RuleBase" id="RU363031"/>
    </source>
</evidence>
<evidence type="ECO:0000256" key="3">
    <source>
        <dbReference type="ARBA" id="ARBA00006835"/>
    </source>
</evidence>
<dbReference type="Gene3D" id="3.90.1100.10">
    <property type="match status" value="1"/>
</dbReference>
<keyword evidence="7" id="KW-0934">Plastid</keyword>
<name>A0A5C1H7I2_9APIC</name>
<dbReference type="Pfam" id="PF04565">
    <property type="entry name" value="RNA_pol_Rpb2_3"/>
    <property type="match status" value="1"/>
</dbReference>
<keyword evidence="11 15" id="KW-0804">Transcription</keyword>
<dbReference type="InterPro" id="IPR014724">
    <property type="entry name" value="RNA_pol_RPB2_OB-fold"/>
</dbReference>
<evidence type="ECO:0000256" key="8">
    <source>
        <dbReference type="ARBA" id="ARBA00022679"/>
    </source>
</evidence>
<dbReference type="GO" id="GO:0032549">
    <property type="term" value="F:ribonucleoside binding"/>
    <property type="evidence" value="ECO:0007669"/>
    <property type="project" value="InterPro"/>
</dbReference>
<organism evidence="19">
    <name type="scientific">Nephromyces sp. ex Molgula occidentalis</name>
    <dbReference type="NCBI Taxonomy" id="2544991"/>
    <lineage>
        <taxon>Eukaryota</taxon>
        <taxon>Sar</taxon>
        <taxon>Alveolata</taxon>
        <taxon>Apicomplexa</taxon>
        <taxon>Aconoidasida</taxon>
        <taxon>Nephromycida</taxon>
        <taxon>Nephromyces</taxon>
    </lineage>
</organism>
<evidence type="ECO:0000256" key="14">
    <source>
        <dbReference type="RuleBase" id="RU000434"/>
    </source>
</evidence>
<comment type="catalytic activity">
    <reaction evidence="13 15">
        <text>RNA(n) + a ribonucleoside 5'-triphosphate = RNA(n+1) + diphosphate</text>
        <dbReference type="Rhea" id="RHEA:21248"/>
        <dbReference type="Rhea" id="RHEA-COMP:14527"/>
        <dbReference type="Rhea" id="RHEA-COMP:17342"/>
        <dbReference type="ChEBI" id="CHEBI:33019"/>
        <dbReference type="ChEBI" id="CHEBI:61557"/>
        <dbReference type="ChEBI" id="CHEBI:140395"/>
        <dbReference type="EC" id="2.7.7.6"/>
    </reaction>
</comment>
<dbReference type="InterPro" id="IPR015712">
    <property type="entry name" value="DNA-dir_RNA_pol_su2"/>
</dbReference>
<comment type="similarity">
    <text evidence="3 14">Belongs to the RNA polymerase beta chain family.</text>
</comment>
<dbReference type="InterPro" id="IPR007645">
    <property type="entry name" value="RNA_pol_Rpb2_3"/>
</dbReference>
<sequence>MLIYTLLPFSIKNTETLIYNYIKFFKLLLLNKLFILIPNSIKFNKGFINFYIKKIKFNTNNIDLKYISYKSFLNPFYQISLPVKINILNNNKFNFNFKLFKFPKIDLEGNIICNGLKKIFISKIKRDSGLYFSKLKQKNSKISRASIIFNNNLFIIDLNYKNIIISDLVNKIEINFIIFLHYLGITNFDIIKYSKYGTSIFLKNLLKFNLKEYKLFKYQHFNYLHKLKLFSFYFGKISYNYNFISNLETNKILITFKNKWNLDNKFGFQIKNIFIYLYKDLINILDYLIDLKFNKKSIVDIDNFTNKTIETLPDLILNQLSIIIEKRLVFLITNINKLNRYSNIQFINFINNKKFIFNFKEQFNINPLIQYSDQINSLSEIMHKFKWIKSNKLHIQDINLRDIKSSEIGKLCLINTSEGLNSGLIVYLPQNSLIINNEILTPFNSQNNKKIKLLNFKSISSLNQEKKKIILTKNLIRKNKYFSTLNTIILYKNYLEKSNNSNLILFSEKELFSFAENLIPFIFHNDPTRSLMGAKMQMQSLPLIYNQKALISTETEQILSRKNNNIYSLQEGIIVFVSSYKIIVRDLLNREISYYLPNYKFSNQKTLINYIPIVWVGERVNLGQLLANSQELKDNEFSIGTNCFVMYGSYKGYEFEDALIINKQLIENNIFSSLHMDCYEISLGYNLKNFSEIITSKIPKYNKFIKRNLDTFGIIKESSKVLDKDLLCGKIKFYNLTLKQESLGYFLFNLFGYKIRHIKDTSILISLGNYGRVAKIEINSIPQTIKNLNLYLKLKIFIIKQRILEIGDKLCGRHGNKGVISHIANSIDLPYTKDSISPDIITTSLGVPSRMNVGQLYETLFGLSCNYLDKRLLIKNNLNTKLGSNYLKSLLYFYLKELNFYKGISSFNSYNFGKTNFFDGKTGKKIKGSILFGISFYTKLIHMVKDKIHYRTIGPYSIVTQQPIKSRSKQGGQRFGEMEVWALEAFGAAYNLKELFTLKSDNIKGRLNLQEYLLYNFSIKNVILSESFNLIIKELKSLALNIEALILI</sequence>
<reference evidence="19" key="1">
    <citation type="journal article" date="2019" name="Genome Biol. Evol.">
        <title>Nephromyces represents a diverse and novel lineage of the Apicomplexa that has retained apicoplasts.</title>
        <authorList>
            <person name="Munoz-Gomez S.A."/>
            <person name="Durnin K."/>
            <person name="Eme L."/>
            <person name="Paight C."/>
            <person name="Lane C.E."/>
            <person name="Saffo M.B."/>
            <person name="Slamovits C.H."/>
        </authorList>
    </citation>
    <scope>NUCLEOTIDE SEQUENCE</scope>
    <source>
        <strain evidence="19">448</strain>
    </source>
</reference>
<dbReference type="SUPFAM" id="SSF64484">
    <property type="entry name" value="beta and beta-prime subunits of DNA dependent RNA-polymerase"/>
    <property type="match status" value="1"/>
</dbReference>
<feature type="domain" description="DNA-directed RNA polymerase subunit 2 hybrid-binding" evidence="16">
    <location>
        <begin position="570"/>
        <end position="969"/>
    </location>
</feature>
<dbReference type="GO" id="GO:0020011">
    <property type="term" value="C:apicoplast"/>
    <property type="evidence" value="ECO:0007669"/>
    <property type="project" value="UniProtKB-SubCell"/>
</dbReference>
<dbReference type="Gene3D" id="2.30.150.10">
    <property type="entry name" value="DNA-directed RNA polymerase, beta subunit, external 1 domain"/>
    <property type="match status" value="1"/>
</dbReference>
<proteinExistence type="inferred from homology"/>
<dbReference type="InterPro" id="IPR007120">
    <property type="entry name" value="DNA-dir_RNAP_su2_dom"/>
</dbReference>
<protein>
    <recommendedName>
        <fullName evidence="5 15">DNA-directed RNA polymerase subunit beta</fullName>
        <ecNumber evidence="4 15">2.7.7.6</ecNumber>
    </recommendedName>
</protein>
<dbReference type="InterPro" id="IPR037033">
    <property type="entry name" value="DNA-dir_RNAP_su2_hyb_sf"/>
</dbReference>
<evidence type="ECO:0000256" key="6">
    <source>
        <dbReference type="ARBA" id="ARBA00022478"/>
    </source>
</evidence>
<evidence type="ECO:0000256" key="5">
    <source>
        <dbReference type="ARBA" id="ARBA00021955"/>
    </source>
</evidence>
<keyword evidence="9 15" id="KW-0548">Nucleotidyltransferase</keyword>
<dbReference type="GO" id="GO:0003899">
    <property type="term" value="F:DNA-directed RNA polymerase activity"/>
    <property type="evidence" value="ECO:0007669"/>
    <property type="project" value="UniProtKB-EC"/>
</dbReference>
<evidence type="ECO:0000256" key="10">
    <source>
        <dbReference type="ARBA" id="ARBA00022887"/>
    </source>
</evidence>
<dbReference type="GO" id="GO:0000428">
    <property type="term" value="C:DNA-directed RNA polymerase complex"/>
    <property type="evidence" value="ECO:0007669"/>
    <property type="project" value="UniProtKB-KW"/>
</dbReference>
<dbReference type="InterPro" id="IPR007641">
    <property type="entry name" value="RNA_pol_Rpb2_7"/>
</dbReference>
<keyword evidence="6 15" id="KW-0240">DNA-directed RNA polymerase</keyword>
<evidence type="ECO:0000256" key="4">
    <source>
        <dbReference type="ARBA" id="ARBA00012418"/>
    </source>
</evidence>
<accession>A0A5C1H7I2</accession>
<dbReference type="Gene3D" id="2.40.50.150">
    <property type="match status" value="1"/>
</dbReference>